<dbReference type="Proteomes" id="UP001165090">
    <property type="component" value="Unassembled WGS sequence"/>
</dbReference>
<evidence type="ECO:0000313" key="3">
    <source>
        <dbReference type="Proteomes" id="UP001165090"/>
    </source>
</evidence>
<evidence type="ECO:0008006" key="4">
    <source>
        <dbReference type="Google" id="ProtNLM"/>
    </source>
</evidence>
<protein>
    <recommendedName>
        <fullName evidence="4">Pherophorin domain-containing protein</fullName>
    </recommendedName>
</protein>
<organism evidence="2 3">
    <name type="scientific">Volvox africanus</name>
    <dbReference type="NCBI Taxonomy" id="51714"/>
    <lineage>
        <taxon>Eukaryota</taxon>
        <taxon>Viridiplantae</taxon>
        <taxon>Chlorophyta</taxon>
        <taxon>core chlorophytes</taxon>
        <taxon>Chlorophyceae</taxon>
        <taxon>CS clade</taxon>
        <taxon>Chlamydomonadales</taxon>
        <taxon>Volvocaceae</taxon>
        <taxon>Volvox</taxon>
    </lineage>
</organism>
<comment type="caution">
    <text evidence="2">The sequence shown here is derived from an EMBL/GenBank/DDBJ whole genome shotgun (WGS) entry which is preliminary data.</text>
</comment>
<gene>
    <name evidence="2" type="ORF">VaNZ11_012870</name>
</gene>
<evidence type="ECO:0000313" key="2">
    <source>
        <dbReference type="EMBL" id="GLI68449.1"/>
    </source>
</evidence>
<dbReference type="PRINTS" id="PR01217">
    <property type="entry name" value="PRICHEXTENSN"/>
</dbReference>
<feature type="compositionally biased region" description="Low complexity" evidence="1">
    <location>
        <begin position="397"/>
        <end position="409"/>
    </location>
</feature>
<accession>A0ABQ5SGD1</accession>
<feature type="compositionally biased region" description="Pro residues" evidence="1">
    <location>
        <begin position="346"/>
        <end position="368"/>
    </location>
</feature>
<feature type="region of interest" description="Disordered" evidence="1">
    <location>
        <begin position="346"/>
        <end position="452"/>
    </location>
</feature>
<keyword evidence="3" id="KW-1185">Reference proteome</keyword>
<reference evidence="2 3" key="1">
    <citation type="journal article" date="2023" name="IScience">
        <title>Expanded male sex-determining region conserved during the evolution of homothallism in the green alga Volvox.</title>
        <authorList>
            <person name="Yamamoto K."/>
            <person name="Matsuzaki R."/>
            <person name="Mahakham W."/>
            <person name="Heman W."/>
            <person name="Sekimoto H."/>
            <person name="Kawachi M."/>
            <person name="Minakuchi Y."/>
            <person name="Toyoda A."/>
            <person name="Nozaki H."/>
        </authorList>
    </citation>
    <scope>NUCLEOTIDE SEQUENCE [LARGE SCALE GENOMIC DNA]</scope>
    <source>
        <strain evidence="2 3">NIES-4468</strain>
    </source>
</reference>
<evidence type="ECO:0000256" key="1">
    <source>
        <dbReference type="SAM" id="MobiDB-lite"/>
    </source>
</evidence>
<proteinExistence type="predicted"/>
<dbReference type="EMBL" id="BSDZ01000079">
    <property type="protein sequence ID" value="GLI68449.1"/>
    <property type="molecule type" value="Genomic_DNA"/>
</dbReference>
<feature type="compositionally biased region" description="Pro residues" evidence="1">
    <location>
        <begin position="443"/>
        <end position="452"/>
    </location>
</feature>
<feature type="compositionally biased region" description="Pro residues" evidence="1">
    <location>
        <begin position="377"/>
        <end position="396"/>
    </location>
</feature>
<name>A0ABQ5SGD1_9CHLO</name>
<sequence>MGLLQLGSLVLIGGPLMAQAGLLATITVYSVGHFFNDINGASFDSCLQTFIYQNKLPIKFTDRAVVRRAWTTSAPNSGLAKSILDYSIVFLGADMQANLATFTNMLQDRLLWYDLLDAAQAGCSAEALYRSPSTSTNSSSPRVEPLNQRILAICTSNSIATVLAPTAGSPCTFFLPQQVCSPPPPIPAPPRPPAMPGIPLAPQPRPLPRPGLPPGMGTCTLIIKALRPTAWPPASACSQLLSAVGALCTFNVQMQTGRDWMCFDDGSKNGQLIIVGTAASRGDAQQLAANFAEHQVASAIIILLGGMRCGSVLQLDGSSCGVRARYDSAEQPELFSCFLPPPLPPRPLPVPPSPSPQPPLPPAPPSPALPLLLLPKPSRPPLPEPPTLSSPQPTPPKSLVVPMPMRLTRPLPPIPQGITGLSQAKPQAASFKERPPPSTKRWPPSPPRKQPP</sequence>